<evidence type="ECO:0000256" key="4">
    <source>
        <dbReference type="ARBA" id="ARBA00022989"/>
    </source>
</evidence>
<name>A0AAW1LBI8_POPJA</name>
<evidence type="ECO:0000256" key="6">
    <source>
        <dbReference type="ARBA" id="ARBA00023136"/>
    </source>
</evidence>
<keyword evidence="3 9" id="KW-0812">Transmembrane</keyword>
<evidence type="ECO:0000256" key="3">
    <source>
        <dbReference type="ARBA" id="ARBA00022692"/>
    </source>
</evidence>
<accession>A0AAW1LBI8</accession>
<dbReference type="Gene3D" id="1.20.1070.10">
    <property type="entry name" value="Rhodopsin 7-helix transmembrane proteins"/>
    <property type="match status" value="1"/>
</dbReference>
<evidence type="ECO:0000313" key="12">
    <source>
        <dbReference type="EMBL" id="KAK9731276.1"/>
    </source>
</evidence>
<proteinExistence type="inferred from homology"/>
<dbReference type="InterPro" id="IPR000276">
    <property type="entry name" value="GPCR_Rhodpsn"/>
</dbReference>
<dbReference type="GO" id="GO:0004983">
    <property type="term" value="F:neuropeptide Y receptor activity"/>
    <property type="evidence" value="ECO:0007669"/>
    <property type="project" value="InterPro"/>
</dbReference>
<evidence type="ECO:0000256" key="7">
    <source>
        <dbReference type="ARBA" id="ARBA00023170"/>
    </source>
</evidence>
<keyword evidence="8 9" id="KW-0807">Transducer</keyword>
<gene>
    <name evidence="12" type="ORF">QE152_g13793</name>
</gene>
<dbReference type="PANTHER" id="PTHR24235">
    <property type="entry name" value="NEUROPEPTIDE Y RECEPTOR"/>
    <property type="match status" value="1"/>
</dbReference>
<dbReference type="PROSITE" id="PS50262">
    <property type="entry name" value="G_PROTEIN_RECEP_F1_2"/>
    <property type="match status" value="1"/>
</dbReference>
<dbReference type="PROSITE" id="PS00237">
    <property type="entry name" value="G_PROTEIN_RECEP_F1_1"/>
    <property type="match status" value="1"/>
</dbReference>
<evidence type="ECO:0000313" key="13">
    <source>
        <dbReference type="Proteomes" id="UP001458880"/>
    </source>
</evidence>
<keyword evidence="5 9" id="KW-0297">G-protein coupled receptor</keyword>
<evidence type="ECO:0000259" key="11">
    <source>
        <dbReference type="PROSITE" id="PS50262"/>
    </source>
</evidence>
<comment type="caution">
    <text evidence="12">The sequence shown here is derived from an EMBL/GenBank/DDBJ whole genome shotgun (WGS) entry which is preliminary data.</text>
</comment>
<organism evidence="12 13">
    <name type="scientific">Popillia japonica</name>
    <name type="common">Japanese beetle</name>
    <dbReference type="NCBI Taxonomy" id="7064"/>
    <lineage>
        <taxon>Eukaryota</taxon>
        <taxon>Metazoa</taxon>
        <taxon>Ecdysozoa</taxon>
        <taxon>Arthropoda</taxon>
        <taxon>Hexapoda</taxon>
        <taxon>Insecta</taxon>
        <taxon>Pterygota</taxon>
        <taxon>Neoptera</taxon>
        <taxon>Endopterygota</taxon>
        <taxon>Coleoptera</taxon>
        <taxon>Polyphaga</taxon>
        <taxon>Scarabaeiformia</taxon>
        <taxon>Scarabaeidae</taxon>
        <taxon>Rutelinae</taxon>
        <taxon>Popillia</taxon>
    </lineage>
</organism>
<feature type="transmembrane region" description="Helical" evidence="10">
    <location>
        <begin position="119"/>
        <end position="139"/>
    </location>
</feature>
<dbReference type="CDD" id="cd15203">
    <property type="entry name" value="7tmA_NPYR-like"/>
    <property type="match status" value="1"/>
</dbReference>
<dbReference type="GO" id="GO:0016020">
    <property type="term" value="C:membrane"/>
    <property type="evidence" value="ECO:0007669"/>
    <property type="project" value="UniProtKB-SubCell"/>
</dbReference>
<evidence type="ECO:0000256" key="9">
    <source>
        <dbReference type="RuleBase" id="RU000688"/>
    </source>
</evidence>
<keyword evidence="4 10" id="KW-1133">Transmembrane helix</keyword>
<keyword evidence="6 10" id="KW-0472">Membrane</keyword>
<evidence type="ECO:0000256" key="8">
    <source>
        <dbReference type="ARBA" id="ARBA00023224"/>
    </source>
</evidence>
<dbReference type="InterPro" id="IPR000611">
    <property type="entry name" value="NPY_rcpt"/>
</dbReference>
<feature type="transmembrane region" description="Helical" evidence="10">
    <location>
        <begin position="209"/>
        <end position="232"/>
    </location>
</feature>
<dbReference type="SUPFAM" id="SSF81321">
    <property type="entry name" value="Family A G protein-coupled receptor-like"/>
    <property type="match status" value="1"/>
</dbReference>
<dbReference type="AlphaFoldDB" id="A0AAW1LBI8"/>
<evidence type="ECO:0000256" key="1">
    <source>
        <dbReference type="ARBA" id="ARBA00004141"/>
    </source>
</evidence>
<dbReference type="Proteomes" id="UP001458880">
    <property type="component" value="Unassembled WGS sequence"/>
</dbReference>
<dbReference type="FunFam" id="1.20.1070.10:FF:000373">
    <property type="entry name" value="Neuropeptide F receptor"/>
    <property type="match status" value="1"/>
</dbReference>
<dbReference type="PRINTS" id="PR00237">
    <property type="entry name" value="GPCRRHODOPSN"/>
</dbReference>
<keyword evidence="13" id="KW-1185">Reference proteome</keyword>
<reference evidence="12 13" key="1">
    <citation type="journal article" date="2024" name="BMC Genomics">
        <title>De novo assembly and annotation of Popillia japonica's genome with initial clues to its potential as an invasive pest.</title>
        <authorList>
            <person name="Cucini C."/>
            <person name="Boschi S."/>
            <person name="Funari R."/>
            <person name="Cardaioli E."/>
            <person name="Iannotti N."/>
            <person name="Marturano G."/>
            <person name="Paoli F."/>
            <person name="Bruttini M."/>
            <person name="Carapelli A."/>
            <person name="Frati F."/>
            <person name="Nardi F."/>
        </authorList>
    </citation>
    <scope>NUCLEOTIDE SEQUENCE [LARGE SCALE GENOMIC DNA]</scope>
    <source>
        <strain evidence="12">DMR45628</strain>
    </source>
</reference>
<dbReference type="PANTHER" id="PTHR24235:SF30">
    <property type="entry name" value="NEUROPEPTIDE F RECEPTOR"/>
    <property type="match status" value="1"/>
</dbReference>
<feature type="transmembrane region" description="Helical" evidence="10">
    <location>
        <begin position="151"/>
        <end position="177"/>
    </location>
</feature>
<feature type="domain" description="G-protein coupled receptors family 1 profile" evidence="11">
    <location>
        <begin position="57"/>
        <end position="329"/>
    </location>
</feature>
<dbReference type="EMBL" id="JASPKY010000135">
    <property type="protein sequence ID" value="KAK9731276.1"/>
    <property type="molecule type" value="Genomic_DNA"/>
</dbReference>
<comment type="similarity">
    <text evidence="2 9">Belongs to the G-protein coupled receptor 1 family.</text>
</comment>
<protein>
    <submittedName>
        <fullName evidence="12">7 transmembrane receptor (Rhodopsin family)</fullName>
    </submittedName>
</protein>
<sequence>MALPLNSSMTVIDIINKSNEVDPDLIASYMHNRAVNEPAYSLLIFMYSLLILTGASGNSLVIISVVRKPAMRTPRNMFILNLAVSDFLLCTVTMPLTLMEILTKYWPLGNYLILCKMKNALQATSIFVTTITIAAIALDRYRVIVYPTRESLNLCLTGAILLAIWIIASILASPLFIYTQLVHHDLQINGTDLGINFCIEDWPFKDGRALYSVFSIIFQYFVPIIIVSTAYLSIYLKLRYRFAAGFVSNEEFSQNSTRRQTRGRKLKRTNMLLISIALVFCISWLPLNLFNLIADIYSSEIFSQNTGMVIYAVCHMISMSSACSNPVLYGWLNENFWKEFKDIMCLTSNSTDNNTAAKRSSFKGASRKALTKETPDVVVMAGDFHAGNMSTEMTNLTS</sequence>
<dbReference type="SMART" id="SM01381">
    <property type="entry name" value="7TM_GPCR_Srsx"/>
    <property type="match status" value="1"/>
</dbReference>
<feature type="transmembrane region" description="Helical" evidence="10">
    <location>
        <begin position="309"/>
        <end position="332"/>
    </location>
</feature>
<feature type="transmembrane region" description="Helical" evidence="10">
    <location>
        <begin position="269"/>
        <end position="289"/>
    </location>
</feature>
<evidence type="ECO:0000256" key="2">
    <source>
        <dbReference type="ARBA" id="ARBA00010663"/>
    </source>
</evidence>
<evidence type="ECO:0000256" key="10">
    <source>
        <dbReference type="SAM" id="Phobius"/>
    </source>
</evidence>
<dbReference type="InterPro" id="IPR017452">
    <property type="entry name" value="GPCR_Rhodpsn_7TM"/>
</dbReference>
<keyword evidence="7 9" id="KW-0675">Receptor</keyword>
<comment type="subcellular location">
    <subcellularLocation>
        <location evidence="1">Membrane</location>
        <topology evidence="1">Multi-pass membrane protein</topology>
    </subcellularLocation>
</comment>
<dbReference type="Pfam" id="PF00001">
    <property type="entry name" value="7tm_1"/>
    <property type="match status" value="1"/>
</dbReference>
<evidence type="ECO:0000256" key="5">
    <source>
        <dbReference type="ARBA" id="ARBA00023040"/>
    </source>
</evidence>
<feature type="transmembrane region" description="Helical" evidence="10">
    <location>
        <begin position="78"/>
        <end position="99"/>
    </location>
</feature>
<dbReference type="PRINTS" id="PR01012">
    <property type="entry name" value="NRPEPTIDEYR"/>
</dbReference>
<feature type="transmembrane region" description="Helical" evidence="10">
    <location>
        <begin position="39"/>
        <end position="66"/>
    </location>
</feature>